<dbReference type="EC" id="2.4.-.-" evidence="2"/>
<dbReference type="PANTHER" id="PTHR45947:SF3">
    <property type="entry name" value="SULFOQUINOVOSYL TRANSFERASE SQD2"/>
    <property type="match status" value="1"/>
</dbReference>
<protein>
    <submittedName>
        <fullName evidence="2">Glycosyltransferase</fullName>
        <ecNumber evidence="2">2.4.-.-</ecNumber>
    </submittedName>
</protein>
<evidence type="ECO:0000313" key="2">
    <source>
        <dbReference type="EMBL" id="MDZ5458666.1"/>
    </source>
</evidence>
<proteinExistence type="predicted"/>
<dbReference type="InterPro" id="IPR028098">
    <property type="entry name" value="Glyco_trans_4-like_N"/>
</dbReference>
<dbReference type="GO" id="GO:0016757">
    <property type="term" value="F:glycosyltransferase activity"/>
    <property type="evidence" value="ECO:0007669"/>
    <property type="project" value="UniProtKB-KW"/>
</dbReference>
<accession>A0ABU5IHP9</accession>
<name>A0ABU5IHP9_9BURK</name>
<feature type="domain" description="Glycosyltransferase subfamily 4-like N-terminal" evidence="1">
    <location>
        <begin position="33"/>
        <end position="196"/>
    </location>
</feature>
<gene>
    <name evidence="2" type="ORF">SM757_18970</name>
</gene>
<dbReference type="Proteomes" id="UP001293718">
    <property type="component" value="Unassembled WGS sequence"/>
</dbReference>
<keyword evidence="2" id="KW-0328">Glycosyltransferase</keyword>
<dbReference type="EMBL" id="JAXOJX010000033">
    <property type="protein sequence ID" value="MDZ5458666.1"/>
    <property type="molecule type" value="Genomic_DNA"/>
</dbReference>
<keyword evidence="2" id="KW-0808">Transferase</keyword>
<dbReference type="SUPFAM" id="SSF53756">
    <property type="entry name" value="UDP-Glycosyltransferase/glycogen phosphorylase"/>
    <property type="match status" value="1"/>
</dbReference>
<organism evidence="2 3">
    <name type="scientific">Azohydromonas lata</name>
    <dbReference type="NCBI Taxonomy" id="45677"/>
    <lineage>
        <taxon>Bacteria</taxon>
        <taxon>Pseudomonadati</taxon>
        <taxon>Pseudomonadota</taxon>
        <taxon>Betaproteobacteria</taxon>
        <taxon>Burkholderiales</taxon>
        <taxon>Sphaerotilaceae</taxon>
        <taxon>Azohydromonas</taxon>
    </lineage>
</organism>
<sequence>MKPPHAPAHARDPDDEARCHVVDTTMFWSPTGGGVQRYLKVKHAWLARQPGWRHTVFAPGARGWGFEDAGGIPLPGLGGYRLPLDRRAAARRIEALGPDLIEAGDPLRLGWASLDAGQRLGVPVVAFCHSNVMEMAARLLGGPNWLRRLVRRTVAAYLARMYRDFDLVLAPSRSMAEQLRAIGLNSVEQQPLGVDTRAFHPSRRDPGLREELGIAPDVKLLLFAGRFAPEKNLPLLADAVRRLGKQYLLLAVGDGPLPPHGSRVQRLPYEPRPAHLARLMASADAFIHAGDQESFGLAPLEAMACGTPVIVRKAAGLAELAEGGAALAVDSDKPAQWAEAIAALFASDTTPWREAGRACAERYDWDVVLPQLVTCYRRLMHGSRLTGEEATLPALHWCGMPASSSLSSPMAPTGKDVL</sequence>
<dbReference type="Gene3D" id="3.40.50.2000">
    <property type="entry name" value="Glycogen Phosphorylase B"/>
    <property type="match status" value="2"/>
</dbReference>
<comment type="caution">
    <text evidence="2">The sequence shown here is derived from an EMBL/GenBank/DDBJ whole genome shotgun (WGS) entry which is preliminary data.</text>
</comment>
<evidence type="ECO:0000313" key="3">
    <source>
        <dbReference type="Proteomes" id="UP001293718"/>
    </source>
</evidence>
<dbReference type="Pfam" id="PF13439">
    <property type="entry name" value="Glyco_transf_4"/>
    <property type="match status" value="1"/>
</dbReference>
<dbReference type="Pfam" id="PF13692">
    <property type="entry name" value="Glyco_trans_1_4"/>
    <property type="match status" value="1"/>
</dbReference>
<dbReference type="PANTHER" id="PTHR45947">
    <property type="entry name" value="SULFOQUINOVOSYL TRANSFERASE SQD2"/>
    <property type="match status" value="1"/>
</dbReference>
<dbReference type="InterPro" id="IPR050194">
    <property type="entry name" value="Glycosyltransferase_grp1"/>
</dbReference>
<reference evidence="2 3" key="1">
    <citation type="submission" date="2023-11" db="EMBL/GenBank/DDBJ databases">
        <title>Draft genome of Azohydromonas lata strain H1 (DSM1123), a polyhydroxyalkanoate producer.</title>
        <authorList>
            <person name="Traversa D."/>
            <person name="D'Addabbo P."/>
            <person name="Pazzani C."/>
            <person name="Manzari C."/>
            <person name="Chiara M."/>
            <person name="Scrascia M."/>
        </authorList>
    </citation>
    <scope>NUCLEOTIDE SEQUENCE [LARGE SCALE GENOMIC DNA]</scope>
    <source>
        <strain evidence="2 3">H1</strain>
    </source>
</reference>
<dbReference type="RefSeq" id="WP_322466694.1">
    <property type="nucleotide sequence ID" value="NZ_JAXOJX010000033.1"/>
</dbReference>
<keyword evidence="3" id="KW-1185">Reference proteome</keyword>
<evidence type="ECO:0000259" key="1">
    <source>
        <dbReference type="Pfam" id="PF13439"/>
    </source>
</evidence>